<dbReference type="EMBL" id="FZQP02006554">
    <property type="protein sequence ID" value="VVD03059.1"/>
    <property type="molecule type" value="Genomic_DNA"/>
</dbReference>
<gene>
    <name evidence="1" type="ORF">LSINAPIS_LOCUS13132</name>
</gene>
<reference evidence="1 2" key="1">
    <citation type="submission" date="2017-07" db="EMBL/GenBank/DDBJ databases">
        <authorList>
            <person name="Talla V."/>
            <person name="Backstrom N."/>
        </authorList>
    </citation>
    <scope>NUCLEOTIDE SEQUENCE [LARGE SCALE GENOMIC DNA]</scope>
</reference>
<protein>
    <submittedName>
        <fullName evidence="1">Uncharacterized protein</fullName>
    </submittedName>
</protein>
<proteinExistence type="predicted"/>
<accession>A0A5E4QYC0</accession>
<organism evidence="1 2">
    <name type="scientific">Leptidea sinapis</name>
    <dbReference type="NCBI Taxonomy" id="189913"/>
    <lineage>
        <taxon>Eukaryota</taxon>
        <taxon>Metazoa</taxon>
        <taxon>Ecdysozoa</taxon>
        <taxon>Arthropoda</taxon>
        <taxon>Hexapoda</taxon>
        <taxon>Insecta</taxon>
        <taxon>Pterygota</taxon>
        <taxon>Neoptera</taxon>
        <taxon>Endopterygota</taxon>
        <taxon>Lepidoptera</taxon>
        <taxon>Glossata</taxon>
        <taxon>Ditrysia</taxon>
        <taxon>Papilionoidea</taxon>
        <taxon>Pieridae</taxon>
        <taxon>Dismorphiinae</taxon>
        <taxon>Leptidea</taxon>
    </lineage>
</organism>
<dbReference type="Proteomes" id="UP000324832">
    <property type="component" value="Unassembled WGS sequence"/>
</dbReference>
<name>A0A5E4QYC0_9NEOP</name>
<keyword evidence="2" id="KW-1185">Reference proteome</keyword>
<evidence type="ECO:0000313" key="2">
    <source>
        <dbReference type="Proteomes" id="UP000324832"/>
    </source>
</evidence>
<sequence>MLRRPDIPGQLLEWMDWVGCSLVVVEQFFHIMCPKSFYFSSRTSEAMHCNRSARTEDEGIANKLAQFSFSLITTRALEIILWMQIATYS</sequence>
<evidence type="ECO:0000313" key="1">
    <source>
        <dbReference type="EMBL" id="VVD03059.1"/>
    </source>
</evidence>
<dbReference type="AlphaFoldDB" id="A0A5E4QYC0"/>